<dbReference type="Proteomes" id="UP001373714">
    <property type="component" value="Unassembled WGS sequence"/>
</dbReference>
<feature type="compositionally biased region" description="Polar residues" evidence="1">
    <location>
        <begin position="84"/>
        <end position="103"/>
    </location>
</feature>
<comment type="caution">
    <text evidence="3">The sequence shown here is derived from an EMBL/GenBank/DDBJ whole genome shotgun (WGS) entry which is preliminary data.</text>
</comment>
<evidence type="ECO:0000256" key="2">
    <source>
        <dbReference type="SAM" id="Phobius"/>
    </source>
</evidence>
<organism evidence="3 4">
    <name type="scientific">Orbilia blumenaviensis</name>
    <dbReference type="NCBI Taxonomy" id="1796055"/>
    <lineage>
        <taxon>Eukaryota</taxon>
        <taxon>Fungi</taxon>
        <taxon>Dikarya</taxon>
        <taxon>Ascomycota</taxon>
        <taxon>Pezizomycotina</taxon>
        <taxon>Orbiliomycetes</taxon>
        <taxon>Orbiliales</taxon>
        <taxon>Orbiliaceae</taxon>
        <taxon>Orbilia</taxon>
    </lineage>
</organism>
<feature type="region of interest" description="Disordered" evidence="1">
    <location>
        <begin position="179"/>
        <end position="202"/>
    </location>
</feature>
<dbReference type="AlphaFoldDB" id="A0AAV9U7I6"/>
<reference evidence="3 4" key="1">
    <citation type="submission" date="2019-10" db="EMBL/GenBank/DDBJ databases">
        <authorList>
            <person name="Palmer J.M."/>
        </authorList>
    </citation>
    <scope>NUCLEOTIDE SEQUENCE [LARGE SCALE GENOMIC DNA]</scope>
    <source>
        <strain evidence="3 4">TWF730</strain>
    </source>
</reference>
<name>A0AAV9U7I6_9PEZI</name>
<sequence length="221" mass="23167">MLMTLLVSATVQSTFLTIISTPSTENRSRNDKVKVSVTEISTIARRVVQKRQTSPELDLQSTPLSEAASSSLTTSLSTTSTSPGFTENSKPSSIGPSIATLSSFPPPTPSQFGTGTGTLPPSTGTGGPSASNHPPTPSDSQPSDKLPPTGFPSWAYAVLIPVLLAMSGAVLAANCVKRRRRKEQEPVPSPPLPIASPPENHTEKFLGNIRALTSTNPPQQP</sequence>
<evidence type="ECO:0000313" key="4">
    <source>
        <dbReference type="Proteomes" id="UP001373714"/>
    </source>
</evidence>
<evidence type="ECO:0000256" key="1">
    <source>
        <dbReference type="SAM" id="MobiDB-lite"/>
    </source>
</evidence>
<feature type="compositionally biased region" description="Pro residues" evidence="1">
    <location>
        <begin position="187"/>
        <end position="196"/>
    </location>
</feature>
<keyword evidence="2" id="KW-1133">Transmembrane helix</keyword>
<feature type="transmembrane region" description="Helical" evidence="2">
    <location>
        <begin position="154"/>
        <end position="176"/>
    </location>
</feature>
<keyword evidence="2" id="KW-0812">Transmembrane</keyword>
<keyword evidence="4" id="KW-1185">Reference proteome</keyword>
<proteinExistence type="predicted"/>
<accession>A0AAV9U7I6</accession>
<feature type="compositionally biased region" description="Polar residues" evidence="1">
    <location>
        <begin position="130"/>
        <end position="143"/>
    </location>
</feature>
<feature type="region of interest" description="Disordered" evidence="1">
    <location>
        <begin position="48"/>
        <end position="147"/>
    </location>
</feature>
<evidence type="ECO:0000313" key="3">
    <source>
        <dbReference type="EMBL" id="KAK6337448.1"/>
    </source>
</evidence>
<feature type="compositionally biased region" description="Low complexity" evidence="1">
    <location>
        <begin position="61"/>
        <end position="83"/>
    </location>
</feature>
<gene>
    <name evidence="3" type="ORF">TWF730_002847</name>
</gene>
<keyword evidence="2" id="KW-0472">Membrane</keyword>
<dbReference type="EMBL" id="JAVHNS010000013">
    <property type="protein sequence ID" value="KAK6337448.1"/>
    <property type="molecule type" value="Genomic_DNA"/>
</dbReference>
<protein>
    <submittedName>
        <fullName evidence="3">Uncharacterized protein</fullName>
    </submittedName>
</protein>